<sequence length="48" mass="4925">LACTCSKCTTRCDRSPARAAADSQPSVVKAKFSLDICLIVIGSPVIGA</sequence>
<gene>
    <name evidence="1" type="ORF">SMRZ_LOCUS6069</name>
</gene>
<feature type="non-terminal residue" evidence="1">
    <location>
        <position position="1"/>
    </location>
</feature>
<evidence type="ECO:0000313" key="2">
    <source>
        <dbReference type="Proteomes" id="UP000277204"/>
    </source>
</evidence>
<dbReference type="AlphaFoldDB" id="A0A183LQJ4"/>
<keyword evidence="2" id="KW-1185">Reference proteome</keyword>
<reference evidence="1 2" key="1">
    <citation type="submission" date="2018-11" db="EMBL/GenBank/DDBJ databases">
        <authorList>
            <consortium name="Pathogen Informatics"/>
        </authorList>
    </citation>
    <scope>NUCLEOTIDE SEQUENCE [LARGE SCALE GENOMIC DNA]</scope>
    <source>
        <strain evidence="1 2">Zambia</strain>
    </source>
</reference>
<name>A0A183LQJ4_9TREM</name>
<proteinExistence type="predicted"/>
<protein>
    <submittedName>
        <fullName evidence="1">Uncharacterized protein</fullName>
    </submittedName>
</protein>
<dbReference type="EMBL" id="UZAI01002203">
    <property type="protein sequence ID" value="VDO69273.1"/>
    <property type="molecule type" value="Genomic_DNA"/>
</dbReference>
<organism evidence="1 2">
    <name type="scientific">Schistosoma margrebowiei</name>
    <dbReference type="NCBI Taxonomy" id="48269"/>
    <lineage>
        <taxon>Eukaryota</taxon>
        <taxon>Metazoa</taxon>
        <taxon>Spiralia</taxon>
        <taxon>Lophotrochozoa</taxon>
        <taxon>Platyhelminthes</taxon>
        <taxon>Trematoda</taxon>
        <taxon>Digenea</taxon>
        <taxon>Strigeidida</taxon>
        <taxon>Schistosomatoidea</taxon>
        <taxon>Schistosomatidae</taxon>
        <taxon>Schistosoma</taxon>
    </lineage>
</organism>
<dbReference type="Proteomes" id="UP000277204">
    <property type="component" value="Unassembled WGS sequence"/>
</dbReference>
<evidence type="ECO:0000313" key="1">
    <source>
        <dbReference type="EMBL" id="VDO69273.1"/>
    </source>
</evidence>
<accession>A0A183LQJ4</accession>